<name>A0A453RCE2_AEGTS</name>
<reference evidence="1" key="5">
    <citation type="journal article" date="2021" name="G3 (Bethesda)">
        <title>Aegilops tauschii genome assembly Aet v5.0 features greater sequence contiguity and improved annotation.</title>
        <authorList>
            <person name="Wang L."/>
            <person name="Zhu T."/>
            <person name="Rodriguez J.C."/>
            <person name="Deal K.R."/>
            <person name="Dubcovsky J."/>
            <person name="McGuire P.E."/>
            <person name="Lux T."/>
            <person name="Spannagl M."/>
            <person name="Mayer K.F.X."/>
            <person name="Baldrich P."/>
            <person name="Meyers B.C."/>
            <person name="Huo N."/>
            <person name="Gu Y.Q."/>
            <person name="Zhou H."/>
            <person name="Devos K.M."/>
            <person name="Bennetzen J.L."/>
            <person name="Unver T."/>
            <person name="Budak H."/>
            <person name="Gulick P.J."/>
            <person name="Galiba G."/>
            <person name="Kalapos B."/>
            <person name="Nelson D.R."/>
            <person name="Li P."/>
            <person name="You F.M."/>
            <person name="Luo M.C."/>
            <person name="Dvorak J."/>
        </authorList>
    </citation>
    <scope>NUCLEOTIDE SEQUENCE [LARGE SCALE GENOMIC DNA]</scope>
    <source>
        <strain evidence="1">cv. AL8/78</strain>
    </source>
</reference>
<proteinExistence type="predicted"/>
<dbReference type="Proteomes" id="UP000015105">
    <property type="component" value="Chromosome 7D"/>
</dbReference>
<dbReference type="Gramene" id="AET7Gv20538000.4">
    <property type="protein sequence ID" value="AET7Gv20538000.4"/>
    <property type="gene ID" value="AET7Gv20538000"/>
</dbReference>
<accession>A0A453RCE2</accession>
<evidence type="ECO:0000313" key="2">
    <source>
        <dbReference type="Proteomes" id="UP000015105"/>
    </source>
</evidence>
<sequence length="96" mass="11140">RRLIKLSYLGLASLERTIARQRARIASLKDGDANTTLYHRQCTYRKHFDTRIGTDVPRDCTIDPSQFIEPSNLEDLDAPFSEYEIWQAIKSLPSRK</sequence>
<reference evidence="1" key="3">
    <citation type="journal article" date="2017" name="Nature">
        <title>Genome sequence of the progenitor of the wheat D genome Aegilops tauschii.</title>
        <authorList>
            <person name="Luo M.C."/>
            <person name="Gu Y.Q."/>
            <person name="Puiu D."/>
            <person name="Wang H."/>
            <person name="Twardziok S.O."/>
            <person name="Deal K.R."/>
            <person name="Huo N."/>
            <person name="Zhu T."/>
            <person name="Wang L."/>
            <person name="Wang Y."/>
            <person name="McGuire P.E."/>
            <person name="Liu S."/>
            <person name="Long H."/>
            <person name="Ramasamy R.K."/>
            <person name="Rodriguez J.C."/>
            <person name="Van S.L."/>
            <person name="Yuan L."/>
            <person name="Wang Z."/>
            <person name="Xia Z."/>
            <person name="Xiao L."/>
            <person name="Anderson O.D."/>
            <person name="Ouyang S."/>
            <person name="Liang Y."/>
            <person name="Zimin A.V."/>
            <person name="Pertea G."/>
            <person name="Qi P."/>
            <person name="Bennetzen J.L."/>
            <person name="Dai X."/>
            <person name="Dawson M.W."/>
            <person name="Muller H.G."/>
            <person name="Kugler K."/>
            <person name="Rivarola-Duarte L."/>
            <person name="Spannagl M."/>
            <person name="Mayer K.F.X."/>
            <person name="Lu F.H."/>
            <person name="Bevan M.W."/>
            <person name="Leroy P."/>
            <person name="Li P."/>
            <person name="You F.M."/>
            <person name="Sun Q."/>
            <person name="Liu Z."/>
            <person name="Lyons E."/>
            <person name="Wicker T."/>
            <person name="Salzberg S.L."/>
            <person name="Devos K.M."/>
            <person name="Dvorak J."/>
        </authorList>
    </citation>
    <scope>NUCLEOTIDE SEQUENCE [LARGE SCALE GENOMIC DNA]</scope>
    <source>
        <strain evidence="1">cv. AL8/78</strain>
    </source>
</reference>
<reference evidence="1" key="4">
    <citation type="submission" date="2019-03" db="UniProtKB">
        <authorList>
            <consortium name="EnsemblPlants"/>
        </authorList>
    </citation>
    <scope>IDENTIFICATION</scope>
</reference>
<reference evidence="2" key="2">
    <citation type="journal article" date="2017" name="Nat. Plants">
        <title>The Aegilops tauschii genome reveals multiple impacts of transposons.</title>
        <authorList>
            <person name="Zhao G."/>
            <person name="Zou C."/>
            <person name="Li K."/>
            <person name="Wang K."/>
            <person name="Li T."/>
            <person name="Gao L."/>
            <person name="Zhang X."/>
            <person name="Wang H."/>
            <person name="Yang Z."/>
            <person name="Liu X."/>
            <person name="Jiang W."/>
            <person name="Mao L."/>
            <person name="Kong X."/>
            <person name="Jiao Y."/>
            <person name="Jia J."/>
        </authorList>
    </citation>
    <scope>NUCLEOTIDE SEQUENCE [LARGE SCALE GENOMIC DNA]</scope>
    <source>
        <strain evidence="2">cv. AL8/78</strain>
    </source>
</reference>
<evidence type="ECO:0000313" key="1">
    <source>
        <dbReference type="EnsemblPlants" id="AET7Gv20538000.4"/>
    </source>
</evidence>
<dbReference type="AlphaFoldDB" id="A0A453RCE2"/>
<dbReference type="EnsemblPlants" id="AET7Gv20538000.4">
    <property type="protein sequence ID" value="AET7Gv20538000.4"/>
    <property type="gene ID" value="AET7Gv20538000"/>
</dbReference>
<protein>
    <submittedName>
        <fullName evidence="1">Uncharacterized protein</fullName>
    </submittedName>
</protein>
<organism evidence="1 2">
    <name type="scientific">Aegilops tauschii subsp. strangulata</name>
    <name type="common">Goatgrass</name>
    <dbReference type="NCBI Taxonomy" id="200361"/>
    <lineage>
        <taxon>Eukaryota</taxon>
        <taxon>Viridiplantae</taxon>
        <taxon>Streptophyta</taxon>
        <taxon>Embryophyta</taxon>
        <taxon>Tracheophyta</taxon>
        <taxon>Spermatophyta</taxon>
        <taxon>Magnoliopsida</taxon>
        <taxon>Liliopsida</taxon>
        <taxon>Poales</taxon>
        <taxon>Poaceae</taxon>
        <taxon>BOP clade</taxon>
        <taxon>Pooideae</taxon>
        <taxon>Triticodae</taxon>
        <taxon>Triticeae</taxon>
        <taxon>Triticinae</taxon>
        <taxon>Aegilops</taxon>
    </lineage>
</organism>
<keyword evidence="2" id="KW-1185">Reference proteome</keyword>
<reference evidence="2" key="1">
    <citation type="journal article" date="2014" name="Science">
        <title>Ancient hybridizations among the ancestral genomes of bread wheat.</title>
        <authorList>
            <consortium name="International Wheat Genome Sequencing Consortium,"/>
            <person name="Marcussen T."/>
            <person name="Sandve S.R."/>
            <person name="Heier L."/>
            <person name="Spannagl M."/>
            <person name="Pfeifer M."/>
            <person name="Jakobsen K.S."/>
            <person name="Wulff B.B."/>
            <person name="Steuernagel B."/>
            <person name="Mayer K.F."/>
            <person name="Olsen O.A."/>
        </authorList>
    </citation>
    <scope>NUCLEOTIDE SEQUENCE [LARGE SCALE GENOMIC DNA]</scope>
    <source>
        <strain evidence="2">cv. AL8/78</strain>
    </source>
</reference>